<feature type="domain" description="Cadherin" evidence="14">
    <location>
        <begin position="358"/>
        <end position="461"/>
    </location>
</feature>
<dbReference type="CDD" id="cd11304">
    <property type="entry name" value="Cadherin_repeat"/>
    <property type="match status" value="11"/>
</dbReference>
<dbReference type="EMBL" id="OX597827">
    <property type="protein sequence ID" value="CAI9732448.1"/>
    <property type="molecule type" value="Genomic_DNA"/>
</dbReference>
<evidence type="ECO:0000256" key="10">
    <source>
        <dbReference type="ARBA" id="ARBA00023180"/>
    </source>
</evidence>
<keyword evidence="7" id="KW-0130">Cell adhesion</keyword>
<feature type="transmembrane region" description="Helical" evidence="12">
    <location>
        <begin position="1478"/>
        <end position="1502"/>
    </location>
</feature>
<accession>A0AA36BE86</accession>
<evidence type="ECO:0000256" key="8">
    <source>
        <dbReference type="ARBA" id="ARBA00022989"/>
    </source>
</evidence>
<keyword evidence="10" id="KW-0325">Glycoprotein</keyword>
<name>A0AA36BE86_OCTVU</name>
<feature type="domain" description="Cadherin" evidence="14">
    <location>
        <begin position="244"/>
        <end position="351"/>
    </location>
</feature>
<dbReference type="PANTHER" id="PTHR24028">
    <property type="entry name" value="CADHERIN-87A"/>
    <property type="match status" value="1"/>
</dbReference>
<reference evidence="15" key="1">
    <citation type="submission" date="2023-08" db="EMBL/GenBank/DDBJ databases">
        <authorList>
            <person name="Alioto T."/>
            <person name="Alioto T."/>
            <person name="Gomez Garrido J."/>
        </authorList>
    </citation>
    <scope>NUCLEOTIDE SEQUENCE</scope>
</reference>
<feature type="domain" description="Cadherin" evidence="14">
    <location>
        <begin position="1147"/>
        <end position="1250"/>
    </location>
</feature>
<feature type="domain" description="Cadherin" evidence="14">
    <location>
        <begin position="816"/>
        <end position="921"/>
    </location>
</feature>
<keyword evidence="3 12" id="KW-0812">Transmembrane</keyword>
<feature type="domain" description="Cadherin" evidence="14">
    <location>
        <begin position="155"/>
        <end position="243"/>
    </location>
</feature>
<feature type="domain" description="Cadherin" evidence="14">
    <location>
        <begin position="588"/>
        <end position="679"/>
    </location>
</feature>
<keyword evidence="2" id="KW-1003">Cell membrane</keyword>
<organism evidence="15 16">
    <name type="scientific">Octopus vulgaris</name>
    <name type="common">Common octopus</name>
    <dbReference type="NCBI Taxonomy" id="6645"/>
    <lineage>
        <taxon>Eukaryota</taxon>
        <taxon>Metazoa</taxon>
        <taxon>Spiralia</taxon>
        <taxon>Lophotrochozoa</taxon>
        <taxon>Mollusca</taxon>
        <taxon>Cephalopoda</taxon>
        <taxon>Coleoidea</taxon>
        <taxon>Octopodiformes</taxon>
        <taxon>Octopoda</taxon>
        <taxon>Incirrata</taxon>
        <taxon>Octopodidae</taxon>
        <taxon>Octopus</taxon>
    </lineage>
</organism>
<evidence type="ECO:0000256" key="3">
    <source>
        <dbReference type="ARBA" id="ARBA00022692"/>
    </source>
</evidence>
<dbReference type="InterPro" id="IPR050174">
    <property type="entry name" value="Protocadherin/Cadherin-CA"/>
</dbReference>
<keyword evidence="8 12" id="KW-1133">Transmembrane helix</keyword>
<dbReference type="Proteomes" id="UP001162480">
    <property type="component" value="Chromosome 14"/>
</dbReference>
<dbReference type="SUPFAM" id="SSF49313">
    <property type="entry name" value="Cadherin-like"/>
    <property type="match status" value="10"/>
</dbReference>
<keyword evidence="5" id="KW-0677">Repeat</keyword>
<dbReference type="GO" id="GO:0005886">
    <property type="term" value="C:plasma membrane"/>
    <property type="evidence" value="ECO:0007669"/>
    <property type="project" value="UniProtKB-SubCell"/>
</dbReference>
<dbReference type="PROSITE" id="PS50268">
    <property type="entry name" value="CADHERIN_2"/>
    <property type="match status" value="12"/>
</dbReference>
<evidence type="ECO:0000259" key="14">
    <source>
        <dbReference type="PROSITE" id="PS50268"/>
    </source>
</evidence>
<dbReference type="Pfam" id="PF00028">
    <property type="entry name" value="Cadherin"/>
    <property type="match status" value="10"/>
</dbReference>
<dbReference type="PROSITE" id="PS00232">
    <property type="entry name" value="CADHERIN_1"/>
    <property type="match status" value="4"/>
</dbReference>
<feature type="signal peptide" evidence="13">
    <location>
        <begin position="1"/>
        <end position="17"/>
    </location>
</feature>
<comment type="subcellular location">
    <subcellularLocation>
        <location evidence="1">Cell membrane</location>
        <topology evidence="1">Single-pass type I membrane protein</topology>
    </subcellularLocation>
</comment>
<evidence type="ECO:0000256" key="7">
    <source>
        <dbReference type="ARBA" id="ARBA00022889"/>
    </source>
</evidence>
<gene>
    <name evidence="15" type="ORF">OCTVUL_1B025017</name>
</gene>
<dbReference type="SMART" id="SM00112">
    <property type="entry name" value="CA"/>
    <property type="match status" value="10"/>
</dbReference>
<dbReference type="FunFam" id="2.60.40.60:FF:000002">
    <property type="entry name" value="Protocadherin alpha 2"/>
    <property type="match status" value="2"/>
</dbReference>
<keyword evidence="4 13" id="KW-0732">Signal</keyword>
<feature type="domain" description="Cadherin" evidence="14">
    <location>
        <begin position="1359"/>
        <end position="1463"/>
    </location>
</feature>
<evidence type="ECO:0000256" key="11">
    <source>
        <dbReference type="PROSITE-ProRule" id="PRU00043"/>
    </source>
</evidence>
<dbReference type="InterPro" id="IPR020894">
    <property type="entry name" value="Cadherin_CS"/>
</dbReference>
<keyword evidence="16" id="KW-1185">Reference proteome</keyword>
<sequence>MLTQVCLVLFLLHKSCCVDFIYHVEEGQNSGTYVGDIGSDVHLINNVLIEELGLVSFSQLEQDVNSSNQLFTVFKSGKLYTGQKLDAESLCKYNTECFRMVDVAVQKEESFIKLLEIKVIIEDANDHKPVFPKKQINLQFDEGDGKGMIKSIPNAIDKDVGVINSQITYQLEKHDGDPFTLSESKRVDGSSSLGITLENKLDREKKDTYMLKVIARDGGSPPQEGHLNVLITVTDVNDNPPHFSQNLYNVSVNNGYHKDMRVAQVSASDLDSGKNGQVSYYFSSKTSDAAKSNFALNENTGEIFLVKTFGQRKKLLYKLFIEATDNGSPPLSSIATVLVNVLNQQNNPPQIDVKFVSKSTGITARFSEGIKVGSFIAFVKVTDNDAGQNGEVTCDLKHDKFLLQSLGKMKYKVVVKNPVDRETESYINFTISCQDKGFPSLKTERNFSIQVMDINDVQPHFSKELFKFLTYENEKPFFPIGFINVTDQDLGEGGQLSYSLLDKNKHVLPFEISNFGFISTTQSLDREQQEIYHFQVFVKDNGTPSLNNTANVIIEVMDKNDNAPYFTFPSVNPFSLDIYYHPQSKKDITVLRASDRDSHVNAFLRYEILGGNDKQLFTINPYTGVLSFSRTVYQNDAGSYDLKFIVKDSGIPVLSTVTTLSLTLTVSNKTSKMLTPPDTKSDDKIHINLVIIILLAAVIVSECIVLPVEEEVFSEMSTISCADSGRGLSKGNSENYKDLHEEVLRTFINHLTNIYKNAKHRLQYLPRPIAAKIPHLIKTISSFTKVKPLDWNTLLGVYLLSFYLTFCQCIDFTYYVKEDRNPGVYLGDITRDTHIDELLITDRNLIRFKQLQKDTKNGELFNVSKTGKLYTAQRLDAEALCKYNTECSRIVDIAVQKKESFLRILEIKVIIEDVNDHQPEFPTKEIELQFDETDGKGTRRSIPNAIDKDIGILNSQISYELVKNNYDPFSLAVSKRVDGSYSLGITLETTLDREVKEIYMLQVIAKDGGYPPEQGVLNIKISVSDVNDNSPVFSQNVYNVTVNNRQRNSPIITLSATDLDSGRNGNISYYFSSKTTDDAKQNFMLNELTGEILLPEKFKSGEVNKYKLFIEAQDGGNPPLSSIATVLVNMVNSHNDAPIIDVNFVSKSNGNAASISEGIEVGSFIAYVKVTDNDNGENGNVDCVVDHEHFQLQKLGEKKYKVIIKKVVDREVESNINLVISCHDNGIPSLKSERKFSIQVTDINDVQPHFAKTMFKFLTYENENPFFPIGLINATDPDLGPGGELTYYLLSNNRYNFPFKISKFGFISTTQSLDHEQQEIYKFKVLVQDNGIPSLNNTADVVVEVMDENDNAPYFTFPSVNPFNLDVHYHPKSKSDITTLRASDRDSHVNSFLRYEIIKGNNKQMFTVNPYSGVLSYSRAIYQNDAGLYELHIAVKDSGTPVLTATTTLFLTLTVSNKTLKMFTAVDAQYDDKIHINLFIIIVIVAMTASVILVVSITICIVRKNNRRNSQQRGELRPSNVFLDENRQLEYLCEQAALQYDSPSAMAVRLPPEHSKEFHKAKPSREDNFKHELTCERKPSQSPSHYPDNIDRSIQVQPPTSPLYTQVQKADVNQVRSKGLVLLVQATTAVTAQHKYKIYSCHKKENYHKMNMKLPAEHWGNFQYHQRQK</sequence>
<feature type="domain" description="Cadherin" evidence="14">
    <location>
        <begin position="462"/>
        <end position="566"/>
    </location>
</feature>
<dbReference type="Pfam" id="PF08266">
    <property type="entry name" value="Cadherin_2"/>
    <property type="match status" value="1"/>
</dbReference>
<dbReference type="GO" id="GO:0007156">
    <property type="term" value="P:homophilic cell adhesion via plasma membrane adhesion molecules"/>
    <property type="evidence" value="ECO:0007669"/>
    <property type="project" value="InterPro"/>
</dbReference>
<dbReference type="GO" id="GO:0005509">
    <property type="term" value="F:calcium ion binding"/>
    <property type="evidence" value="ECO:0007669"/>
    <property type="project" value="UniProtKB-UniRule"/>
</dbReference>
<keyword evidence="6 11" id="KW-0106">Calcium</keyword>
<dbReference type="InterPro" id="IPR002126">
    <property type="entry name" value="Cadherin-like_dom"/>
</dbReference>
<evidence type="ECO:0000256" key="2">
    <source>
        <dbReference type="ARBA" id="ARBA00022475"/>
    </source>
</evidence>
<dbReference type="Gene3D" id="2.60.40.60">
    <property type="entry name" value="Cadherins"/>
    <property type="match status" value="12"/>
</dbReference>
<keyword evidence="9 12" id="KW-0472">Membrane</keyword>
<feature type="domain" description="Cadherin" evidence="14">
    <location>
        <begin position="1034"/>
        <end position="1140"/>
    </location>
</feature>
<dbReference type="PRINTS" id="PR00205">
    <property type="entry name" value="CADHERIN"/>
</dbReference>
<dbReference type="PANTHER" id="PTHR24028:SF146">
    <property type="entry name" value="CADHERIN 96CB, ISOFORM D-RELATED"/>
    <property type="match status" value="1"/>
</dbReference>
<feature type="domain" description="Cadherin" evidence="14">
    <location>
        <begin position="922"/>
        <end position="1033"/>
    </location>
</feature>
<feature type="chain" id="PRO_5041438061" evidence="13">
    <location>
        <begin position="18"/>
        <end position="1669"/>
    </location>
</feature>
<dbReference type="InterPro" id="IPR013164">
    <property type="entry name" value="Cadherin_N"/>
</dbReference>
<feature type="domain" description="Cadherin" evidence="14">
    <location>
        <begin position="24"/>
        <end position="131"/>
    </location>
</feature>
<dbReference type="FunFam" id="2.60.40.60:FF:000092">
    <property type="entry name" value="Protocadherin 8"/>
    <property type="match status" value="2"/>
</dbReference>
<proteinExistence type="predicted"/>
<dbReference type="FunFam" id="2.60.40.60:FF:000007">
    <property type="entry name" value="Protocadherin alpha 2"/>
    <property type="match status" value="2"/>
</dbReference>
<evidence type="ECO:0000256" key="12">
    <source>
        <dbReference type="SAM" id="Phobius"/>
    </source>
</evidence>
<evidence type="ECO:0000313" key="15">
    <source>
        <dbReference type="EMBL" id="CAI9732448.1"/>
    </source>
</evidence>
<evidence type="ECO:0000256" key="13">
    <source>
        <dbReference type="SAM" id="SignalP"/>
    </source>
</evidence>
<protein>
    <submittedName>
        <fullName evidence="15">Protocadherin beta-15-like</fullName>
    </submittedName>
</protein>
<evidence type="ECO:0000256" key="1">
    <source>
        <dbReference type="ARBA" id="ARBA00004251"/>
    </source>
</evidence>
<dbReference type="InterPro" id="IPR015919">
    <property type="entry name" value="Cadherin-like_sf"/>
</dbReference>
<evidence type="ECO:0000256" key="4">
    <source>
        <dbReference type="ARBA" id="ARBA00022729"/>
    </source>
</evidence>
<evidence type="ECO:0000313" key="16">
    <source>
        <dbReference type="Proteomes" id="UP001162480"/>
    </source>
</evidence>
<evidence type="ECO:0000256" key="9">
    <source>
        <dbReference type="ARBA" id="ARBA00023136"/>
    </source>
</evidence>
<evidence type="ECO:0000256" key="5">
    <source>
        <dbReference type="ARBA" id="ARBA00022737"/>
    </source>
</evidence>
<evidence type="ECO:0000256" key="6">
    <source>
        <dbReference type="ARBA" id="ARBA00022837"/>
    </source>
</evidence>
<feature type="domain" description="Cadherin" evidence="14">
    <location>
        <begin position="1251"/>
        <end position="1355"/>
    </location>
</feature>